<organism evidence="2 3">
    <name type="scientific">Halobacillus yeomjeoni</name>
    <dbReference type="NCBI Taxonomy" id="311194"/>
    <lineage>
        <taxon>Bacteria</taxon>
        <taxon>Bacillati</taxon>
        <taxon>Bacillota</taxon>
        <taxon>Bacilli</taxon>
        <taxon>Bacillales</taxon>
        <taxon>Bacillaceae</taxon>
        <taxon>Halobacillus</taxon>
    </lineage>
</organism>
<dbReference type="PROSITE" id="PS51192">
    <property type="entry name" value="HELICASE_ATP_BIND_1"/>
    <property type="match status" value="1"/>
</dbReference>
<feature type="domain" description="Helicase ATP-binding" evidence="1">
    <location>
        <begin position="20"/>
        <end position="166"/>
    </location>
</feature>
<protein>
    <submittedName>
        <fullName evidence="2">DEAD/DEAH box helicase</fullName>
    </submittedName>
</protein>
<dbReference type="GO" id="GO:0004386">
    <property type="term" value="F:helicase activity"/>
    <property type="evidence" value="ECO:0007669"/>
    <property type="project" value="UniProtKB-KW"/>
</dbReference>
<evidence type="ECO:0000259" key="1">
    <source>
        <dbReference type="PROSITE" id="PS51192"/>
    </source>
</evidence>
<dbReference type="EMBL" id="JADZSC010000001">
    <property type="protein sequence ID" value="MBH0229538.1"/>
    <property type="molecule type" value="Genomic_DNA"/>
</dbReference>
<dbReference type="RefSeq" id="WP_197316140.1">
    <property type="nucleotide sequence ID" value="NZ_JADZSC010000001.1"/>
</dbReference>
<accession>A0A931HUB0</accession>
<dbReference type="InterPro" id="IPR027417">
    <property type="entry name" value="P-loop_NTPase"/>
</dbReference>
<name>A0A931HUB0_9BACI</name>
<dbReference type="SUPFAM" id="SSF52540">
    <property type="entry name" value="P-loop containing nucleoside triphosphate hydrolases"/>
    <property type="match status" value="1"/>
</dbReference>
<sequence>MEDKQAIKPSVSDLITDLDIHSWHPNKIVTIKAGTGSGKSFFIKNKLHNIAKTKGKKILMLVNRKQPVYQFNYEIVKEGKTNITIQTYQKIEYEIRINKHFDFDIYDYIVCDEFHYFLQDDFNKWIDLSFDAIMSQTNKIRIFMSATGDSVTKYFKKLNHEIISYEMDLKYESIKNLYFFYKEDTIEDFIREAIYKKDKSIFFIESAEKAYELHKKFPKHTMFNCGKGSSKYYKHVDRQKVNNMLKREHFDELILITTTVMDTGVNIKDEDVRTIVVDVVNSGKIIQCIGRKRMLHDDDKVTVYIKARNKSSLNAYKRNVNKKIEKAEHLRKHGNTSYVNQYYRDYDRNDIVYIDTTNNGNLTHKVHELVLFKNRLDTIEYKEMEKKGYCKYIADLLDKPYIIVEGAIRKKNLSEYLESVVGGVMLSVTDRKELIEKINLRNGNNNRLVKNLNALNVYLESEGLDYKIKQFQTSRKIEGKKRNFKSAWKVRKIIDS</sequence>
<evidence type="ECO:0000313" key="2">
    <source>
        <dbReference type="EMBL" id="MBH0229538.1"/>
    </source>
</evidence>
<keyword evidence="3" id="KW-1185">Reference proteome</keyword>
<dbReference type="AlphaFoldDB" id="A0A931HUB0"/>
<dbReference type="InterPro" id="IPR014001">
    <property type="entry name" value="Helicase_ATP-bd"/>
</dbReference>
<dbReference type="InterPro" id="IPR011545">
    <property type="entry name" value="DEAD/DEAH_box_helicase_dom"/>
</dbReference>
<reference evidence="2 3" key="1">
    <citation type="journal article" date="2005" name="Int. J. Syst. Evol. Microbiol.">
        <title>Halobacillus yeomjeoni sp. nov., isolated from a marine solar saltern in Korea.</title>
        <authorList>
            <person name="Yoon J.H."/>
            <person name="Kang S.J."/>
            <person name="Lee C.H."/>
            <person name="Oh H.W."/>
            <person name="Oh T.K."/>
        </authorList>
    </citation>
    <scope>NUCLEOTIDE SEQUENCE [LARGE SCALE GENOMIC DNA]</scope>
    <source>
        <strain evidence="2 3">KCTC 3957</strain>
    </source>
</reference>
<dbReference type="Gene3D" id="3.40.50.300">
    <property type="entry name" value="P-loop containing nucleotide triphosphate hydrolases"/>
    <property type="match status" value="2"/>
</dbReference>
<keyword evidence="2" id="KW-0067">ATP-binding</keyword>
<keyword evidence="2" id="KW-0347">Helicase</keyword>
<keyword evidence="2" id="KW-0547">Nucleotide-binding</keyword>
<gene>
    <name evidence="2" type="ORF">H0267_04850</name>
</gene>
<dbReference type="GO" id="GO:0005524">
    <property type="term" value="F:ATP binding"/>
    <property type="evidence" value="ECO:0007669"/>
    <property type="project" value="InterPro"/>
</dbReference>
<dbReference type="Pfam" id="PF00270">
    <property type="entry name" value="DEAD"/>
    <property type="match status" value="1"/>
</dbReference>
<dbReference type="GO" id="GO:0003676">
    <property type="term" value="F:nucleic acid binding"/>
    <property type="evidence" value="ECO:0007669"/>
    <property type="project" value="InterPro"/>
</dbReference>
<comment type="caution">
    <text evidence="2">The sequence shown here is derived from an EMBL/GenBank/DDBJ whole genome shotgun (WGS) entry which is preliminary data.</text>
</comment>
<keyword evidence="2" id="KW-0378">Hydrolase</keyword>
<evidence type="ECO:0000313" key="3">
    <source>
        <dbReference type="Proteomes" id="UP000614490"/>
    </source>
</evidence>
<proteinExistence type="predicted"/>
<dbReference type="Proteomes" id="UP000614490">
    <property type="component" value="Unassembled WGS sequence"/>
</dbReference>